<sequence length="321" mass="36899">MILSPVGASAQYKSTWVVENPHAQWQARDSQGELVFKSRLWILGGWFDSYAKPPRDVWSSGDGRSWKLVNKSAPWIHSDLAMSVAFRNKMWMMGGWYNGRLKGHSASNEVWSSKDGVHWKLKTKQATWTPRLAAALIVFKGKLWLLGGTEDYYFGDAKSLKNDVWYSSDGKNWKLATGHAPWSPRAYLQAAVLNGKLYIFGGGNYVPEYHARNDVWSTEDGVHWTEVCHQAPWHERIWFSSVVYRNCIWVMGGWSNDPSKNWSDIWYSKDGKDWKELKPAVTWQARHEASAFVFDDKIWIAGGNTPPLVNDIWSLKLPKDW</sequence>
<reference evidence="4" key="1">
    <citation type="journal article" date="2019" name="Int. J. Syst. Evol. Microbiol.">
        <title>The Global Catalogue of Microorganisms (GCM) 10K type strain sequencing project: providing services to taxonomists for standard genome sequencing and annotation.</title>
        <authorList>
            <consortium name="The Broad Institute Genomics Platform"/>
            <consortium name="The Broad Institute Genome Sequencing Center for Infectious Disease"/>
            <person name="Wu L."/>
            <person name="Ma J."/>
        </authorList>
    </citation>
    <scope>NUCLEOTIDE SEQUENCE [LARGE SCALE GENOMIC DNA]</scope>
    <source>
        <strain evidence="4">JCM 17664</strain>
    </source>
</reference>
<keyword evidence="1" id="KW-0880">Kelch repeat</keyword>
<evidence type="ECO:0000256" key="1">
    <source>
        <dbReference type="ARBA" id="ARBA00022441"/>
    </source>
</evidence>
<dbReference type="SUPFAM" id="SSF117281">
    <property type="entry name" value="Kelch motif"/>
    <property type="match status" value="1"/>
</dbReference>
<dbReference type="Pfam" id="PF24681">
    <property type="entry name" value="Kelch_KLHDC2_KLHL20_DRC7"/>
    <property type="match status" value="1"/>
</dbReference>
<dbReference type="PANTHER" id="PTHR24412:SF489">
    <property type="entry name" value="RING FINGER DOMAIN AND KELCH REPEAT-CONTAINING PROTEIN DDB_G0271372"/>
    <property type="match status" value="1"/>
</dbReference>
<protein>
    <recommendedName>
        <fullName evidence="5">Galactose oxidase</fullName>
    </recommendedName>
</protein>
<evidence type="ECO:0000313" key="4">
    <source>
        <dbReference type="Proteomes" id="UP001501207"/>
    </source>
</evidence>
<comment type="caution">
    <text evidence="3">The sequence shown here is derived from an EMBL/GenBank/DDBJ whole genome shotgun (WGS) entry which is preliminary data.</text>
</comment>
<evidence type="ECO:0008006" key="5">
    <source>
        <dbReference type="Google" id="ProtNLM"/>
    </source>
</evidence>
<dbReference type="EMBL" id="BAABFN010000002">
    <property type="protein sequence ID" value="GAA4308405.1"/>
    <property type="molecule type" value="Genomic_DNA"/>
</dbReference>
<accession>A0ABP8FPN2</accession>
<name>A0ABP8FPN2_9BACT</name>
<dbReference type="RefSeq" id="WP_344977977.1">
    <property type="nucleotide sequence ID" value="NZ_BAABFN010000002.1"/>
</dbReference>
<evidence type="ECO:0000313" key="3">
    <source>
        <dbReference type="EMBL" id="GAA4308405.1"/>
    </source>
</evidence>
<evidence type="ECO:0000256" key="2">
    <source>
        <dbReference type="ARBA" id="ARBA00022737"/>
    </source>
</evidence>
<dbReference type="InterPro" id="IPR015915">
    <property type="entry name" value="Kelch-typ_b-propeller"/>
</dbReference>
<organism evidence="3 4">
    <name type="scientific">Compostibacter hankyongensis</name>
    <dbReference type="NCBI Taxonomy" id="1007089"/>
    <lineage>
        <taxon>Bacteria</taxon>
        <taxon>Pseudomonadati</taxon>
        <taxon>Bacteroidota</taxon>
        <taxon>Chitinophagia</taxon>
        <taxon>Chitinophagales</taxon>
        <taxon>Chitinophagaceae</taxon>
        <taxon>Compostibacter</taxon>
    </lineage>
</organism>
<dbReference type="Gene3D" id="2.120.10.80">
    <property type="entry name" value="Kelch-type beta propeller"/>
    <property type="match status" value="2"/>
</dbReference>
<dbReference type="PANTHER" id="PTHR24412">
    <property type="entry name" value="KELCH PROTEIN"/>
    <property type="match status" value="1"/>
</dbReference>
<dbReference type="Proteomes" id="UP001501207">
    <property type="component" value="Unassembled WGS sequence"/>
</dbReference>
<proteinExistence type="predicted"/>
<keyword evidence="4" id="KW-1185">Reference proteome</keyword>
<gene>
    <name evidence="3" type="ORF">GCM10023143_15700</name>
</gene>
<keyword evidence="2" id="KW-0677">Repeat</keyword>